<sequence>MYMKSPILATLVFLTTISLTTTAQAANFEHVRQLLATKECQNCDLSNAGLVMADLSGADLSGANLTNANLSRANLSGADLRGANLSGAGLFGVNLSQARLSGANLMGADLRNTFLANTEFNGAYLDGVNFQGAIGIPMQIATPEEFYALGVAEAQKGNQKQAIYYFDQAIASQPEYAGAYLARGVARYQIFDRSGAFQDAQTAEKMFKAQENEVGIQTAEAFMKELQTPYSEKVSTGKPSFFDFVGSLGSVLLQFLPF</sequence>
<proteinExistence type="predicted"/>
<dbReference type="InterPro" id="IPR051082">
    <property type="entry name" value="Pentapeptide-BTB/POZ_domain"/>
</dbReference>
<dbReference type="PANTHER" id="PTHR14136:SF17">
    <property type="entry name" value="BTB_POZ DOMAIN-CONTAINING PROTEIN KCTD9"/>
    <property type="match status" value="1"/>
</dbReference>
<evidence type="ECO:0000313" key="4">
    <source>
        <dbReference type="Proteomes" id="UP000244056"/>
    </source>
</evidence>
<feature type="chain" id="PRO_5015640008" evidence="2">
    <location>
        <begin position="26"/>
        <end position="258"/>
    </location>
</feature>
<organism evidence="3 4">
    <name type="scientific">Nodularia spumigena UHCC 0039</name>
    <dbReference type="NCBI Taxonomy" id="1914872"/>
    <lineage>
        <taxon>Bacteria</taxon>
        <taxon>Bacillati</taxon>
        <taxon>Cyanobacteriota</taxon>
        <taxon>Cyanophyceae</taxon>
        <taxon>Nostocales</taxon>
        <taxon>Nodulariaceae</taxon>
        <taxon>Nodularia</taxon>
    </lineage>
</organism>
<feature type="repeat" description="TPR" evidence="1">
    <location>
        <begin position="143"/>
        <end position="176"/>
    </location>
</feature>
<accession>A0A2S0Q9Y0</accession>
<keyword evidence="3" id="KW-0808">Transferase</keyword>
<feature type="signal peptide" evidence="2">
    <location>
        <begin position="1"/>
        <end position="25"/>
    </location>
</feature>
<reference evidence="3 4" key="1">
    <citation type="submission" date="2017-03" db="EMBL/GenBank/DDBJ databases">
        <title>Comparative genomics of the toxic Baltic Sea cyanobacteria Nodularia spumigena UHCC 0039 and its response on varying salinity.</title>
        <authorList>
            <person name="Teikari J.E."/>
        </authorList>
    </citation>
    <scope>NUCLEOTIDE SEQUENCE [LARGE SCALE GENOMIC DNA]</scope>
    <source>
        <strain evidence="3 4">UHCC 0039</strain>
    </source>
</reference>
<dbReference type="PROSITE" id="PS50005">
    <property type="entry name" value="TPR"/>
    <property type="match status" value="1"/>
</dbReference>
<dbReference type="GO" id="GO:0004674">
    <property type="term" value="F:protein serine/threonine kinase activity"/>
    <property type="evidence" value="ECO:0007669"/>
    <property type="project" value="UniProtKB-EC"/>
</dbReference>
<keyword evidence="3" id="KW-0418">Kinase</keyword>
<dbReference type="Gene3D" id="1.25.40.10">
    <property type="entry name" value="Tetratricopeptide repeat domain"/>
    <property type="match status" value="1"/>
</dbReference>
<dbReference type="InterPro" id="IPR019734">
    <property type="entry name" value="TPR_rpt"/>
</dbReference>
<name>A0A2S0Q9Y0_NODSP</name>
<evidence type="ECO:0000313" key="3">
    <source>
        <dbReference type="EMBL" id="AVZ31162.1"/>
    </source>
</evidence>
<dbReference type="KEGG" id="nsp:BMF81_03594"/>
<dbReference type="EMBL" id="CP020114">
    <property type="protein sequence ID" value="AVZ31162.1"/>
    <property type="molecule type" value="Genomic_DNA"/>
</dbReference>
<evidence type="ECO:0000256" key="1">
    <source>
        <dbReference type="PROSITE-ProRule" id="PRU00339"/>
    </source>
</evidence>
<dbReference type="PANTHER" id="PTHR14136">
    <property type="entry name" value="BTB_POZ DOMAIN-CONTAINING PROTEIN KCTD9"/>
    <property type="match status" value="1"/>
</dbReference>
<dbReference type="EC" id="2.7.11.1" evidence="3"/>
<gene>
    <name evidence="3" type="primary">spkB_4</name>
    <name evidence="3" type="ORF">BMF81_03594</name>
</gene>
<dbReference type="Pfam" id="PF00805">
    <property type="entry name" value="Pentapeptide"/>
    <property type="match status" value="1"/>
</dbReference>
<dbReference type="SUPFAM" id="SSF48452">
    <property type="entry name" value="TPR-like"/>
    <property type="match status" value="1"/>
</dbReference>
<dbReference type="InterPro" id="IPR001646">
    <property type="entry name" value="5peptide_repeat"/>
</dbReference>
<protein>
    <submittedName>
        <fullName evidence="3">Serine/threonine-protein kinase B</fullName>
        <ecNumber evidence="3">2.7.11.1</ecNumber>
    </submittedName>
</protein>
<keyword evidence="1" id="KW-0802">TPR repeat</keyword>
<dbReference type="AlphaFoldDB" id="A0A2S0Q9Y0"/>
<dbReference type="InterPro" id="IPR011990">
    <property type="entry name" value="TPR-like_helical_dom_sf"/>
</dbReference>
<keyword evidence="2" id="KW-0732">Signal</keyword>
<dbReference type="Gene3D" id="2.160.20.80">
    <property type="entry name" value="E3 ubiquitin-protein ligase SopA"/>
    <property type="match status" value="1"/>
</dbReference>
<dbReference type="Proteomes" id="UP000244056">
    <property type="component" value="Chromosome"/>
</dbReference>
<dbReference type="SUPFAM" id="SSF141571">
    <property type="entry name" value="Pentapeptide repeat-like"/>
    <property type="match status" value="1"/>
</dbReference>
<evidence type="ECO:0000256" key="2">
    <source>
        <dbReference type="SAM" id="SignalP"/>
    </source>
</evidence>